<protein>
    <recommendedName>
        <fullName evidence="4">ABC transporter permease</fullName>
    </recommendedName>
</protein>
<comment type="caution">
    <text evidence="2">The sequence shown here is derived from an EMBL/GenBank/DDBJ whole genome shotgun (WGS) entry which is preliminary data.</text>
</comment>
<keyword evidence="3" id="KW-1185">Reference proteome</keyword>
<feature type="transmembrane region" description="Helical" evidence="1">
    <location>
        <begin position="20"/>
        <end position="40"/>
    </location>
</feature>
<feature type="transmembrane region" description="Helical" evidence="1">
    <location>
        <begin position="52"/>
        <end position="71"/>
    </location>
</feature>
<feature type="transmembrane region" description="Helical" evidence="1">
    <location>
        <begin position="83"/>
        <end position="107"/>
    </location>
</feature>
<dbReference type="Proteomes" id="UP000774130">
    <property type="component" value="Unassembled WGS sequence"/>
</dbReference>
<name>A0ABS6TCR9_9ENTE</name>
<dbReference type="EMBL" id="JAHUZB010000003">
    <property type="protein sequence ID" value="MBV7390686.1"/>
    <property type="molecule type" value="Genomic_DNA"/>
</dbReference>
<organism evidence="2 3">
    <name type="scientific">Enterococcus alishanensis</name>
    <dbReference type="NCBI Taxonomy" id="1303817"/>
    <lineage>
        <taxon>Bacteria</taxon>
        <taxon>Bacillati</taxon>
        <taxon>Bacillota</taxon>
        <taxon>Bacilli</taxon>
        <taxon>Lactobacillales</taxon>
        <taxon>Enterococcaceae</taxon>
        <taxon>Enterococcus</taxon>
    </lineage>
</organism>
<proteinExistence type="predicted"/>
<feature type="transmembrane region" description="Helical" evidence="1">
    <location>
        <begin position="168"/>
        <end position="193"/>
    </location>
</feature>
<feature type="transmembrane region" description="Helical" evidence="1">
    <location>
        <begin position="213"/>
        <end position="235"/>
    </location>
</feature>
<evidence type="ECO:0000313" key="2">
    <source>
        <dbReference type="EMBL" id="MBV7390686.1"/>
    </source>
</evidence>
<reference evidence="2 3" key="1">
    <citation type="submission" date="2021-06" db="EMBL/GenBank/DDBJ databases">
        <title>Enterococcus alishanensis sp. nov., a novel lactic acid bacterium isolated from fresh coffee beans.</title>
        <authorList>
            <person name="Chen Y.-S."/>
        </authorList>
    </citation>
    <scope>NUCLEOTIDE SEQUENCE [LARGE SCALE GENOMIC DNA]</scope>
    <source>
        <strain evidence="2 3">ALS3</strain>
    </source>
</reference>
<keyword evidence="1" id="KW-1133">Transmembrane helix</keyword>
<gene>
    <name evidence="2" type="ORF">KUA55_08345</name>
</gene>
<evidence type="ECO:0000256" key="1">
    <source>
        <dbReference type="SAM" id="Phobius"/>
    </source>
</evidence>
<dbReference type="RefSeq" id="WP_218325743.1">
    <property type="nucleotide sequence ID" value="NZ_JAHUZB010000003.1"/>
</dbReference>
<accession>A0ABS6TCR9</accession>
<evidence type="ECO:0000313" key="3">
    <source>
        <dbReference type="Proteomes" id="UP000774130"/>
    </source>
</evidence>
<sequence>MKLTTALRYRLKYIAISGGIYFGFFVAFAIIFPLLGVIAIGGSHEQVYSDLLFSPLIYGFIMAFIGVNSDFKLFIQNGVSRRTIFITNIISNLLQSFGLAAICLLLKKVVDSLPMFENFTLSTFFLDFYSDGNLLKTLFIFTWILFFGTCIALLAGTFNDRVQGMKKIVIILLLIMIPTGLLTLFPIATGTTLSPWVATFMKLTIGLQNSRFHLLPMSISLLVGMVICLGITYLLNVRREVRRLNA</sequence>
<keyword evidence="1" id="KW-0812">Transmembrane</keyword>
<feature type="transmembrane region" description="Helical" evidence="1">
    <location>
        <begin position="134"/>
        <end position="156"/>
    </location>
</feature>
<evidence type="ECO:0008006" key="4">
    <source>
        <dbReference type="Google" id="ProtNLM"/>
    </source>
</evidence>
<keyword evidence="1" id="KW-0472">Membrane</keyword>